<sequence length="139" mass="16011">MILVASMHLLMLLFLTFIIKVGLYIRNALIFAEAISHKQKLNTHPSFEDEYTNINKLAASKKINKPKCITSYRRNNALWWLTGERIHIEQLFSKLNINSPKTVIELDTIIAINHTMAIFIPAKRLVDRCLEPSGLRIPK</sequence>
<accession>A0A1A9WRM1</accession>
<organism evidence="2 3">
    <name type="scientific">Glossina brevipalpis</name>
    <dbReference type="NCBI Taxonomy" id="37001"/>
    <lineage>
        <taxon>Eukaryota</taxon>
        <taxon>Metazoa</taxon>
        <taxon>Ecdysozoa</taxon>
        <taxon>Arthropoda</taxon>
        <taxon>Hexapoda</taxon>
        <taxon>Insecta</taxon>
        <taxon>Pterygota</taxon>
        <taxon>Neoptera</taxon>
        <taxon>Endopterygota</taxon>
        <taxon>Diptera</taxon>
        <taxon>Brachycera</taxon>
        <taxon>Muscomorpha</taxon>
        <taxon>Hippoboscoidea</taxon>
        <taxon>Glossinidae</taxon>
        <taxon>Glossina</taxon>
    </lineage>
</organism>
<reference evidence="2" key="2">
    <citation type="submission" date="2020-05" db="UniProtKB">
        <authorList>
            <consortium name="EnsemblMetazoa"/>
        </authorList>
    </citation>
    <scope>IDENTIFICATION</scope>
    <source>
        <strain evidence="2">IAEA</strain>
    </source>
</reference>
<keyword evidence="1" id="KW-0812">Transmembrane</keyword>
<proteinExistence type="predicted"/>
<evidence type="ECO:0000256" key="1">
    <source>
        <dbReference type="SAM" id="Phobius"/>
    </source>
</evidence>
<feature type="transmembrane region" description="Helical" evidence="1">
    <location>
        <begin position="6"/>
        <end position="25"/>
    </location>
</feature>
<evidence type="ECO:0000313" key="3">
    <source>
        <dbReference type="Proteomes" id="UP000091820"/>
    </source>
</evidence>
<keyword evidence="1" id="KW-0472">Membrane</keyword>
<dbReference type="VEuPathDB" id="VectorBase:GBRI029687"/>
<reference evidence="3" key="1">
    <citation type="submission" date="2014-03" db="EMBL/GenBank/DDBJ databases">
        <authorList>
            <person name="Aksoy S."/>
            <person name="Warren W."/>
            <person name="Wilson R.K."/>
        </authorList>
    </citation>
    <scope>NUCLEOTIDE SEQUENCE [LARGE SCALE GENOMIC DNA]</scope>
    <source>
        <strain evidence="3">IAEA</strain>
    </source>
</reference>
<keyword evidence="1" id="KW-1133">Transmembrane helix</keyword>
<protein>
    <submittedName>
        <fullName evidence="2">Uncharacterized protein</fullName>
    </submittedName>
</protein>
<dbReference type="AlphaFoldDB" id="A0A1A9WRM1"/>
<keyword evidence="3" id="KW-1185">Reference proteome</keyword>
<evidence type="ECO:0000313" key="2">
    <source>
        <dbReference type="EnsemblMetazoa" id="GBRI029687-PA"/>
    </source>
</evidence>
<dbReference type="Proteomes" id="UP000091820">
    <property type="component" value="Unassembled WGS sequence"/>
</dbReference>
<name>A0A1A9WRM1_9MUSC</name>
<dbReference type="EnsemblMetazoa" id="GBRI029687-RA">
    <property type="protein sequence ID" value="GBRI029687-PA"/>
    <property type="gene ID" value="GBRI029687"/>
</dbReference>